<feature type="transmembrane region" description="Helical" evidence="4">
    <location>
        <begin position="297"/>
        <end position="315"/>
    </location>
</feature>
<keyword evidence="4" id="KW-0472">Membrane</keyword>
<dbReference type="PANTHER" id="PTHR43547">
    <property type="entry name" value="TWO-COMPONENT HISTIDINE KINASE"/>
    <property type="match status" value="1"/>
</dbReference>
<evidence type="ECO:0000313" key="6">
    <source>
        <dbReference type="EMBL" id="AXF85024.1"/>
    </source>
</evidence>
<organism evidence="6 7">
    <name type="scientific">Ephemeroptericola cinctiostellae</name>
    <dbReference type="NCBI Taxonomy" id="2268024"/>
    <lineage>
        <taxon>Bacteria</taxon>
        <taxon>Pseudomonadati</taxon>
        <taxon>Pseudomonadota</taxon>
        <taxon>Betaproteobacteria</taxon>
        <taxon>Burkholderiales</taxon>
        <taxon>Burkholderiaceae</taxon>
        <taxon>Ephemeroptericola</taxon>
    </lineage>
</organism>
<proteinExistence type="predicted"/>
<dbReference type="InterPro" id="IPR003594">
    <property type="entry name" value="HATPase_dom"/>
</dbReference>
<keyword evidence="4" id="KW-1133">Transmembrane helix</keyword>
<dbReference type="InterPro" id="IPR036890">
    <property type="entry name" value="HATPase_C_sf"/>
</dbReference>
<feature type="domain" description="Histidine kinase" evidence="5">
    <location>
        <begin position="428"/>
        <end position="650"/>
    </location>
</feature>
<dbReference type="Pfam" id="PF05226">
    <property type="entry name" value="CHASE2"/>
    <property type="match status" value="1"/>
</dbReference>
<dbReference type="Pfam" id="PF02518">
    <property type="entry name" value="HATPase_c"/>
    <property type="match status" value="1"/>
</dbReference>
<dbReference type="PROSITE" id="PS50109">
    <property type="entry name" value="HIS_KIN"/>
    <property type="match status" value="1"/>
</dbReference>
<dbReference type="EMBL" id="CP031124">
    <property type="protein sequence ID" value="AXF85024.1"/>
    <property type="molecule type" value="Genomic_DNA"/>
</dbReference>
<evidence type="ECO:0000256" key="4">
    <source>
        <dbReference type="SAM" id="Phobius"/>
    </source>
</evidence>
<feature type="transmembrane region" description="Helical" evidence="4">
    <location>
        <begin position="322"/>
        <end position="339"/>
    </location>
</feature>
<keyword evidence="3" id="KW-0597">Phosphoprotein</keyword>
<dbReference type="Gene3D" id="3.30.565.10">
    <property type="entry name" value="Histidine kinase-like ATPase, C-terminal domain"/>
    <property type="match status" value="1"/>
</dbReference>
<evidence type="ECO:0000256" key="3">
    <source>
        <dbReference type="ARBA" id="ARBA00022553"/>
    </source>
</evidence>
<name>A0A345D9I6_9BURK</name>
<protein>
    <recommendedName>
        <fullName evidence="2">histidine kinase</fullName>
        <ecNumber evidence="2">2.7.13.3</ecNumber>
    </recommendedName>
</protein>
<dbReference type="PANTHER" id="PTHR43547:SF2">
    <property type="entry name" value="HYBRID SIGNAL TRANSDUCTION HISTIDINE KINASE C"/>
    <property type="match status" value="1"/>
</dbReference>
<accession>A0A345D9I6</accession>
<dbReference type="Gene3D" id="1.10.287.130">
    <property type="match status" value="1"/>
</dbReference>
<dbReference type="AlphaFoldDB" id="A0A345D9I6"/>
<dbReference type="Proteomes" id="UP000252182">
    <property type="component" value="Chromosome"/>
</dbReference>
<dbReference type="CDD" id="cd00075">
    <property type="entry name" value="HATPase"/>
    <property type="match status" value="1"/>
</dbReference>
<evidence type="ECO:0000313" key="7">
    <source>
        <dbReference type="Proteomes" id="UP000252182"/>
    </source>
</evidence>
<evidence type="ECO:0000256" key="2">
    <source>
        <dbReference type="ARBA" id="ARBA00012438"/>
    </source>
</evidence>
<dbReference type="SMART" id="SM00387">
    <property type="entry name" value="HATPase_c"/>
    <property type="match status" value="1"/>
</dbReference>
<dbReference type="OrthoDB" id="9806704at2"/>
<dbReference type="PRINTS" id="PR00344">
    <property type="entry name" value="BCTRLSENSOR"/>
</dbReference>
<reference evidence="7" key="1">
    <citation type="submission" date="2018-07" db="EMBL/GenBank/DDBJ databases">
        <authorList>
            <person name="Kim H."/>
        </authorList>
    </citation>
    <scope>NUCLEOTIDE SEQUENCE [LARGE SCALE GENOMIC DNA]</scope>
    <source>
        <strain evidence="7">F02</strain>
    </source>
</reference>
<dbReference type="InterPro" id="IPR007890">
    <property type="entry name" value="CHASE2"/>
</dbReference>
<gene>
    <name evidence="6" type="primary">tmoS_1</name>
    <name evidence="6" type="ORF">DTO96_100741</name>
</gene>
<sequence length="650" mass="73030">MTAKPSSSYMPEKSRLRLFFEWMLILVLLLSSGAFIKIHGTFDALDQVTYDGLMWQMEQPADERIVLVEIDDASLNQLGRWPWSREVHAQFLNAIKPAHPKGVLMDILFVESSNLKADAAMAHSAKGLPKWVLPALLTSANGNILDLGHPEDGIQLQMPIQPLLQYAQVGLATAAPDSDNTVRRVYMGYDLDGQILPTMSALLLDGYDASRVDQVLIPYTGGMNHYDRVSYADVLNGTVPASKLQDRYVFVGATAVGLGDLHKTPFGIMSGVEIHANVFDGLLNQRSLSMLESKKMVMLYTLLPLLLLMLGFLFINETWHFYWLLTWVGAWLGLCAYLLTWQHLWASPVTTILLLVVAYILWSWRRIAAIMRYFEGQLKGIRIQLPDSNVETAHLSYAHTLQGVIEHIDRLQSAQQQIQVQNRELIDYLSHDLRTPQVSILSAIAMHKSNPEQMPHDVLFAQITENAQDTLQYARDLVELNHAQTGDLMYEEHQLQYLIDYAVERINIQAQEKHIRINVLHNDDVAAWVLVDGELIERAIINLISNAIRYSPEHSTVSIQLQHDAINQPHWISLLITDQGVGMSASLQQALLQGLHEKKASPQHAPDAGGSMGIGWRMVQSIVRRHHGRLNIKSDLGQGCTVTVSLPLID</sequence>
<dbReference type="SMART" id="SM01080">
    <property type="entry name" value="CHASE2"/>
    <property type="match status" value="1"/>
</dbReference>
<feature type="transmembrane region" description="Helical" evidence="4">
    <location>
        <begin position="345"/>
        <end position="364"/>
    </location>
</feature>
<comment type="catalytic activity">
    <reaction evidence="1">
        <text>ATP + protein L-histidine = ADP + protein N-phospho-L-histidine.</text>
        <dbReference type="EC" id="2.7.13.3"/>
    </reaction>
</comment>
<keyword evidence="4" id="KW-0812">Transmembrane</keyword>
<evidence type="ECO:0000256" key="1">
    <source>
        <dbReference type="ARBA" id="ARBA00000085"/>
    </source>
</evidence>
<dbReference type="InterPro" id="IPR036097">
    <property type="entry name" value="HisK_dim/P_sf"/>
</dbReference>
<dbReference type="RefSeq" id="WP_114562265.1">
    <property type="nucleotide sequence ID" value="NZ_CP031124.1"/>
</dbReference>
<keyword evidence="6" id="KW-0418">Kinase</keyword>
<evidence type="ECO:0000259" key="5">
    <source>
        <dbReference type="PROSITE" id="PS50109"/>
    </source>
</evidence>
<dbReference type="EC" id="2.7.13.3" evidence="2"/>
<dbReference type="SUPFAM" id="SSF55874">
    <property type="entry name" value="ATPase domain of HSP90 chaperone/DNA topoisomerase II/histidine kinase"/>
    <property type="match status" value="1"/>
</dbReference>
<dbReference type="SUPFAM" id="SSF47384">
    <property type="entry name" value="Homodimeric domain of signal transducing histidine kinase"/>
    <property type="match status" value="1"/>
</dbReference>
<dbReference type="GO" id="GO:0000155">
    <property type="term" value="F:phosphorelay sensor kinase activity"/>
    <property type="evidence" value="ECO:0007669"/>
    <property type="project" value="InterPro"/>
</dbReference>
<keyword evidence="7" id="KW-1185">Reference proteome</keyword>
<dbReference type="InterPro" id="IPR004358">
    <property type="entry name" value="Sig_transdc_His_kin-like_C"/>
</dbReference>
<keyword evidence="6" id="KW-0808">Transferase</keyword>
<dbReference type="KEGG" id="hyf:DTO96_100741"/>
<dbReference type="InterPro" id="IPR005467">
    <property type="entry name" value="His_kinase_dom"/>
</dbReference>